<dbReference type="Pfam" id="PF11347">
    <property type="entry name" value="CRR42-like"/>
    <property type="match status" value="1"/>
</dbReference>
<protein>
    <submittedName>
        <fullName evidence="1">DUF3148 domain-containing protein</fullName>
    </submittedName>
</protein>
<name>A0A928VND0_9CYAN</name>
<dbReference type="NCBIfam" id="NF045913">
    <property type="entry name" value="RegSipA"/>
    <property type="match status" value="1"/>
</dbReference>
<gene>
    <name evidence="1" type="ORF">IQ266_09070</name>
</gene>
<dbReference type="AlphaFoldDB" id="A0A928VND0"/>
<evidence type="ECO:0000313" key="1">
    <source>
        <dbReference type="EMBL" id="MBE9029876.1"/>
    </source>
</evidence>
<sequence length="86" mass="9465">MTESLPPTTFEIGSKVRITVLPAYVKTAETKPMLRPPNVIHLGEEGVVMDRRPGDYWGVKFSQGVFLMEAQYIEAVPPDLSDASAS</sequence>
<dbReference type="Proteomes" id="UP000625316">
    <property type="component" value="Unassembled WGS sequence"/>
</dbReference>
<reference evidence="1" key="1">
    <citation type="submission" date="2020-10" db="EMBL/GenBank/DDBJ databases">
        <authorList>
            <person name="Castelo-Branco R."/>
            <person name="Eusebio N."/>
            <person name="Adriana R."/>
            <person name="Vieira A."/>
            <person name="Brugerolle De Fraissinette N."/>
            <person name="Rezende De Castro R."/>
            <person name="Schneider M.P."/>
            <person name="Vasconcelos V."/>
            <person name="Leao P.N."/>
        </authorList>
    </citation>
    <scope>NUCLEOTIDE SEQUENCE</scope>
    <source>
        <strain evidence="1">LEGE 11480</strain>
    </source>
</reference>
<dbReference type="EMBL" id="JADEXQ010000024">
    <property type="protein sequence ID" value="MBE9029876.1"/>
    <property type="molecule type" value="Genomic_DNA"/>
</dbReference>
<keyword evidence="2" id="KW-1185">Reference proteome</keyword>
<proteinExistence type="predicted"/>
<dbReference type="InterPro" id="IPR021495">
    <property type="entry name" value="CRR42-like"/>
</dbReference>
<evidence type="ECO:0000313" key="2">
    <source>
        <dbReference type="Proteomes" id="UP000625316"/>
    </source>
</evidence>
<comment type="caution">
    <text evidence="1">The sequence shown here is derived from an EMBL/GenBank/DDBJ whole genome shotgun (WGS) entry which is preliminary data.</text>
</comment>
<accession>A0A928VND0</accession>
<dbReference type="PANTHER" id="PTHR36799">
    <property type="match status" value="1"/>
</dbReference>
<organism evidence="1 2">
    <name type="scientific">Romeriopsis navalis LEGE 11480</name>
    <dbReference type="NCBI Taxonomy" id="2777977"/>
    <lineage>
        <taxon>Bacteria</taxon>
        <taxon>Bacillati</taxon>
        <taxon>Cyanobacteriota</taxon>
        <taxon>Cyanophyceae</taxon>
        <taxon>Leptolyngbyales</taxon>
        <taxon>Leptolyngbyaceae</taxon>
        <taxon>Romeriopsis</taxon>
        <taxon>Romeriopsis navalis</taxon>
    </lineage>
</organism>
<dbReference type="RefSeq" id="WP_264324698.1">
    <property type="nucleotide sequence ID" value="NZ_JADEXQ010000024.1"/>
</dbReference>
<dbReference type="PANTHER" id="PTHR36799:SF2">
    <property type="entry name" value="PROTEIN CHLORORESPIRATORY REDUCTION 42, CHLOROPLASTIC"/>
    <property type="match status" value="1"/>
</dbReference>